<keyword evidence="4" id="KW-0067">ATP-binding</keyword>
<gene>
    <name evidence="6" type="ORF">GCM10025751_44350</name>
</gene>
<dbReference type="SMART" id="SM00220">
    <property type="entry name" value="S_TKc"/>
    <property type="match status" value="1"/>
</dbReference>
<evidence type="ECO:0000256" key="2">
    <source>
        <dbReference type="ARBA" id="ARBA00022741"/>
    </source>
</evidence>
<keyword evidence="7" id="KW-1185">Reference proteome</keyword>
<dbReference type="InterPro" id="IPR000719">
    <property type="entry name" value="Prot_kinase_dom"/>
</dbReference>
<dbReference type="PROSITE" id="PS50011">
    <property type="entry name" value="PROTEIN_KINASE_DOM"/>
    <property type="match status" value="1"/>
</dbReference>
<keyword evidence="1" id="KW-0808">Transferase</keyword>
<dbReference type="SUPFAM" id="SSF56112">
    <property type="entry name" value="Protein kinase-like (PK-like)"/>
    <property type="match status" value="1"/>
</dbReference>
<reference evidence="6 7" key="1">
    <citation type="journal article" date="2019" name="Int. J. Syst. Evol. Microbiol.">
        <title>The Global Catalogue of Microorganisms (GCM) 10K type strain sequencing project: providing services to taxonomists for standard genome sequencing and annotation.</title>
        <authorList>
            <consortium name="The Broad Institute Genomics Platform"/>
            <consortium name="The Broad Institute Genome Sequencing Center for Infectious Disease"/>
            <person name="Wu L."/>
            <person name="Ma J."/>
        </authorList>
    </citation>
    <scope>NUCLEOTIDE SEQUENCE [LARGE SCALE GENOMIC DNA]</scope>
    <source>
        <strain evidence="6 7">JCM 17504</strain>
    </source>
</reference>
<name>A0AAV3UN66_9EURY</name>
<dbReference type="Pfam" id="PF00069">
    <property type="entry name" value="Pkinase"/>
    <property type="match status" value="1"/>
</dbReference>
<sequence length="224" mass="24095">MAREQYHSHDHILAVQAHGESPKPWAATEFTDGGTLADYFDADLDASQWFAHGLVRAVSHAHALGVVHGGLCPPAVRFSTSLGSTWPAPKIGDWGLAVVVMDERELPGSHSMGRQPPISPAYAAPEHLDPGAFGTIDHSTDVYGLRTLLYGLFTGQPPFSGESHVVAGQVTTDDPPTPTERNPNLPEEVDTVLSRSLAKRKQARYETVDDLLVALERCTGVVSV</sequence>
<dbReference type="Proteomes" id="UP001501729">
    <property type="component" value="Unassembled WGS sequence"/>
</dbReference>
<dbReference type="PANTHER" id="PTHR43289">
    <property type="entry name" value="MITOGEN-ACTIVATED PROTEIN KINASE KINASE KINASE 20-RELATED"/>
    <property type="match status" value="1"/>
</dbReference>
<feature type="domain" description="Protein kinase" evidence="5">
    <location>
        <begin position="1"/>
        <end position="215"/>
    </location>
</feature>
<dbReference type="GeneID" id="68613702"/>
<keyword evidence="2" id="KW-0547">Nucleotide-binding</keyword>
<keyword evidence="3" id="KW-0418">Kinase</keyword>
<dbReference type="Gene3D" id="1.10.510.10">
    <property type="entry name" value="Transferase(Phosphotransferase) domain 1"/>
    <property type="match status" value="1"/>
</dbReference>
<dbReference type="InterPro" id="IPR011009">
    <property type="entry name" value="Kinase-like_dom_sf"/>
</dbReference>
<proteinExistence type="predicted"/>
<dbReference type="EMBL" id="BAABKX010000018">
    <property type="protein sequence ID" value="GAA5059864.1"/>
    <property type="molecule type" value="Genomic_DNA"/>
</dbReference>
<evidence type="ECO:0000313" key="6">
    <source>
        <dbReference type="EMBL" id="GAA5059864.1"/>
    </source>
</evidence>
<dbReference type="RefSeq" id="WP_227773502.1">
    <property type="nucleotide sequence ID" value="NZ_BAABKX010000018.1"/>
</dbReference>
<evidence type="ECO:0000256" key="1">
    <source>
        <dbReference type="ARBA" id="ARBA00022679"/>
    </source>
</evidence>
<comment type="caution">
    <text evidence="6">The sequence shown here is derived from an EMBL/GenBank/DDBJ whole genome shotgun (WGS) entry which is preliminary data.</text>
</comment>
<accession>A0AAV3UN66</accession>
<dbReference type="GO" id="GO:0004674">
    <property type="term" value="F:protein serine/threonine kinase activity"/>
    <property type="evidence" value="ECO:0007669"/>
    <property type="project" value="TreeGrafter"/>
</dbReference>
<protein>
    <recommendedName>
        <fullName evidence="5">Protein kinase domain-containing protein</fullName>
    </recommendedName>
</protein>
<dbReference type="GO" id="GO:0005524">
    <property type="term" value="F:ATP binding"/>
    <property type="evidence" value="ECO:0007669"/>
    <property type="project" value="UniProtKB-KW"/>
</dbReference>
<dbReference type="AlphaFoldDB" id="A0AAV3UN66"/>
<evidence type="ECO:0000256" key="4">
    <source>
        <dbReference type="ARBA" id="ARBA00022840"/>
    </source>
</evidence>
<evidence type="ECO:0000256" key="3">
    <source>
        <dbReference type="ARBA" id="ARBA00022777"/>
    </source>
</evidence>
<organism evidence="6 7">
    <name type="scientific">Haladaptatus pallidirubidus</name>
    <dbReference type="NCBI Taxonomy" id="1008152"/>
    <lineage>
        <taxon>Archaea</taxon>
        <taxon>Methanobacteriati</taxon>
        <taxon>Methanobacteriota</taxon>
        <taxon>Stenosarchaea group</taxon>
        <taxon>Halobacteria</taxon>
        <taxon>Halobacteriales</taxon>
        <taxon>Haladaptataceae</taxon>
        <taxon>Haladaptatus</taxon>
    </lineage>
</organism>
<evidence type="ECO:0000313" key="7">
    <source>
        <dbReference type="Proteomes" id="UP001501729"/>
    </source>
</evidence>
<evidence type="ECO:0000259" key="5">
    <source>
        <dbReference type="PROSITE" id="PS50011"/>
    </source>
</evidence>
<dbReference type="PANTHER" id="PTHR43289:SF6">
    <property type="entry name" value="SERINE_THREONINE-PROTEIN KINASE NEKL-3"/>
    <property type="match status" value="1"/>
</dbReference>